<feature type="transmembrane region" description="Helical" evidence="8">
    <location>
        <begin position="176"/>
        <end position="201"/>
    </location>
</feature>
<keyword evidence="12" id="KW-1185">Reference proteome</keyword>
<dbReference type="RefSeq" id="WP_093887594.1">
    <property type="nucleotide sequence ID" value="NZ_FOQY01000008.1"/>
</dbReference>
<evidence type="ECO:0000256" key="9">
    <source>
        <dbReference type="SAM" id="MobiDB-lite"/>
    </source>
</evidence>
<dbReference type="HAMAP" id="MF_01148">
    <property type="entry name" value="Lnt"/>
    <property type="match status" value="1"/>
</dbReference>
<evidence type="ECO:0000256" key="3">
    <source>
        <dbReference type="ARBA" id="ARBA00022679"/>
    </source>
</evidence>
<dbReference type="EMBL" id="FOQY01000008">
    <property type="protein sequence ID" value="SFJ39869.1"/>
    <property type="molecule type" value="Genomic_DNA"/>
</dbReference>
<evidence type="ECO:0000256" key="5">
    <source>
        <dbReference type="ARBA" id="ARBA00022989"/>
    </source>
</evidence>
<evidence type="ECO:0000256" key="8">
    <source>
        <dbReference type="HAMAP-Rule" id="MF_01148"/>
    </source>
</evidence>
<protein>
    <recommendedName>
        <fullName evidence="8">Apolipoprotein N-acyltransferase</fullName>
        <shortName evidence="8">ALP N-acyltransferase</shortName>
        <ecNumber evidence="8">2.3.1.269</ecNumber>
    </recommendedName>
</protein>
<evidence type="ECO:0000256" key="1">
    <source>
        <dbReference type="ARBA" id="ARBA00004651"/>
    </source>
</evidence>
<keyword evidence="11" id="KW-0449">Lipoprotein</keyword>
<comment type="pathway">
    <text evidence="8">Protein modification; lipoprotein biosynthesis (N-acyl transfer).</text>
</comment>
<dbReference type="UniPathway" id="UPA00666"/>
<feature type="compositionally biased region" description="Low complexity" evidence="9">
    <location>
        <begin position="7"/>
        <end position="28"/>
    </location>
</feature>
<feature type="region of interest" description="Disordered" evidence="9">
    <location>
        <begin position="1"/>
        <end position="28"/>
    </location>
</feature>
<proteinExistence type="inferred from homology"/>
<dbReference type="GO" id="GO:0016410">
    <property type="term" value="F:N-acyltransferase activity"/>
    <property type="evidence" value="ECO:0007669"/>
    <property type="project" value="UniProtKB-UniRule"/>
</dbReference>
<accession>A0A1I3R2E0</accession>
<dbReference type="PANTHER" id="PTHR38686">
    <property type="entry name" value="APOLIPOPROTEIN N-ACYLTRANSFERASE"/>
    <property type="match status" value="1"/>
</dbReference>
<dbReference type="PANTHER" id="PTHR38686:SF1">
    <property type="entry name" value="APOLIPOPROTEIN N-ACYLTRANSFERASE"/>
    <property type="match status" value="1"/>
</dbReference>
<keyword evidence="4 8" id="KW-0812">Transmembrane</keyword>
<dbReference type="GO" id="GO:0005886">
    <property type="term" value="C:plasma membrane"/>
    <property type="evidence" value="ECO:0007669"/>
    <property type="project" value="UniProtKB-SubCell"/>
</dbReference>
<dbReference type="InterPro" id="IPR004563">
    <property type="entry name" value="Apolipo_AcylTrfase"/>
</dbReference>
<keyword evidence="3 8" id="KW-0808">Transferase</keyword>
<feature type="transmembrane region" description="Helical" evidence="8">
    <location>
        <begin position="36"/>
        <end position="52"/>
    </location>
</feature>
<dbReference type="InterPro" id="IPR003010">
    <property type="entry name" value="C-N_Hydrolase"/>
</dbReference>
<keyword evidence="5 8" id="KW-1133">Transmembrane helix</keyword>
<evidence type="ECO:0000256" key="4">
    <source>
        <dbReference type="ARBA" id="ARBA00022692"/>
    </source>
</evidence>
<comment type="caution">
    <text evidence="8">Lacks conserved residue(s) required for the propagation of feature annotation.</text>
</comment>
<dbReference type="NCBIfam" id="TIGR00546">
    <property type="entry name" value="lnt"/>
    <property type="match status" value="1"/>
</dbReference>
<dbReference type="EC" id="2.3.1.269" evidence="8"/>
<dbReference type="AlphaFoldDB" id="A0A1I3R2E0"/>
<feature type="domain" description="CN hydrolase" evidence="10">
    <location>
        <begin position="240"/>
        <end position="494"/>
    </location>
</feature>
<evidence type="ECO:0000313" key="12">
    <source>
        <dbReference type="Proteomes" id="UP000199111"/>
    </source>
</evidence>
<dbReference type="Proteomes" id="UP000199111">
    <property type="component" value="Unassembled WGS sequence"/>
</dbReference>
<dbReference type="Pfam" id="PF00795">
    <property type="entry name" value="CN_hydrolase"/>
    <property type="match status" value="1"/>
</dbReference>
<evidence type="ECO:0000313" key="11">
    <source>
        <dbReference type="EMBL" id="SFJ39869.1"/>
    </source>
</evidence>
<comment type="function">
    <text evidence="8">Catalyzes the phospholipid dependent N-acylation of the N-terminal cysteine of apolipoprotein, the last step in lipoprotein maturation.</text>
</comment>
<evidence type="ECO:0000256" key="7">
    <source>
        <dbReference type="ARBA" id="ARBA00023315"/>
    </source>
</evidence>
<comment type="subcellular location">
    <subcellularLocation>
        <location evidence="1 8">Cell membrane</location>
        <topology evidence="1 8">Multi-pass membrane protein</topology>
    </subcellularLocation>
</comment>
<dbReference type="CDD" id="cd07571">
    <property type="entry name" value="ALP_N-acyl_transferase"/>
    <property type="match status" value="1"/>
</dbReference>
<dbReference type="InterPro" id="IPR045378">
    <property type="entry name" value="LNT_N"/>
</dbReference>
<evidence type="ECO:0000256" key="2">
    <source>
        <dbReference type="ARBA" id="ARBA00022475"/>
    </source>
</evidence>
<dbReference type="PROSITE" id="PS50263">
    <property type="entry name" value="CN_HYDROLASE"/>
    <property type="match status" value="1"/>
</dbReference>
<dbReference type="GeneID" id="96298763"/>
<dbReference type="Gene3D" id="3.60.110.10">
    <property type="entry name" value="Carbon-nitrogen hydrolase"/>
    <property type="match status" value="1"/>
</dbReference>
<sequence length="546" mass="57259">MAQEKTAAPAPRAAATDGAAGPPRGRTGTDTARRALAGRIAGAVAGGLLLFLSFPPLGLWFLAPLGLALTVLSVHGSRPRRALWLGLLTGLAFLLPALHWVSPIGTDAWLGLVALESLFYAAWAAGAALAVRLPLWPLWSAALWVAMEWARGQFPFGGFPWARVAFSQGESVFTPYAALGGAPLVTFAVALCGGLVALLVLRLLAAPRWDRAIALPLAGMLAVPAAAFAVPRFGDEGRTVTIGVIQGNVPGRGMHPLGDEPAVVLGNHTRMLHEMARAVREGRTPRPDLVVLPENSTDIDPYRSDFARAEIDAAVKDIGVPVLVGAVVGIGENNRATRSLVWDPVTGPGAYYDKQQLVPFGEYTPLKELVLALFERAGLVGKQSVAGTRDGDLKVGPVTVGAINCYEVAFDGIVGDTARTGATPLVVQTNNATYALTGLPAQQLAMSQLRAVEHNRAVVTSAITGISAYVTPDGTVAWRTGELVPAANVLRIPVRTAETVATRVGALPEWALILVSVGALAAAWRRGPRSLVHSANQDGDRQVGDE</sequence>
<dbReference type="GO" id="GO:0042158">
    <property type="term" value="P:lipoprotein biosynthetic process"/>
    <property type="evidence" value="ECO:0007669"/>
    <property type="project" value="UniProtKB-UniRule"/>
</dbReference>
<keyword evidence="2 8" id="KW-1003">Cell membrane</keyword>
<dbReference type="InterPro" id="IPR036526">
    <property type="entry name" value="C-N_Hydrolase_sf"/>
</dbReference>
<reference evidence="12" key="1">
    <citation type="submission" date="2016-10" db="EMBL/GenBank/DDBJ databases">
        <authorList>
            <person name="Varghese N."/>
            <person name="Submissions S."/>
        </authorList>
    </citation>
    <scope>NUCLEOTIDE SEQUENCE [LARGE SCALE GENOMIC DNA]</scope>
    <source>
        <strain evidence="12">CGMCC 4.2126</strain>
    </source>
</reference>
<comment type="catalytic activity">
    <reaction evidence="8">
        <text>N-terminal S-1,2-diacyl-sn-glyceryl-L-cysteinyl-[lipoprotein] + a glycerophospholipid = N-acyl-S-1,2-diacyl-sn-glyceryl-L-cysteinyl-[lipoprotein] + a 2-acyl-sn-glycero-3-phospholipid + H(+)</text>
        <dbReference type="Rhea" id="RHEA:48228"/>
        <dbReference type="Rhea" id="RHEA-COMP:14681"/>
        <dbReference type="Rhea" id="RHEA-COMP:14684"/>
        <dbReference type="ChEBI" id="CHEBI:15378"/>
        <dbReference type="ChEBI" id="CHEBI:136912"/>
        <dbReference type="ChEBI" id="CHEBI:140656"/>
        <dbReference type="ChEBI" id="CHEBI:140657"/>
        <dbReference type="ChEBI" id="CHEBI:140660"/>
        <dbReference type="EC" id="2.3.1.269"/>
    </reaction>
</comment>
<dbReference type="SUPFAM" id="SSF56317">
    <property type="entry name" value="Carbon-nitrogen hydrolase"/>
    <property type="match status" value="1"/>
</dbReference>
<evidence type="ECO:0000259" key="10">
    <source>
        <dbReference type="PROSITE" id="PS50263"/>
    </source>
</evidence>
<name>A0A1I3R2E0_9ACTN</name>
<gene>
    <name evidence="8" type="primary">lnt</name>
    <name evidence="11" type="ORF">SAMN05216275_108237</name>
</gene>
<keyword evidence="7 8" id="KW-0012">Acyltransferase</keyword>
<feature type="transmembrane region" description="Helical" evidence="8">
    <location>
        <begin position="82"/>
        <end position="102"/>
    </location>
</feature>
<organism evidence="11 12">
    <name type="scientific">Streptosporangium canum</name>
    <dbReference type="NCBI Taxonomy" id="324952"/>
    <lineage>
        <taxon>Bacteria</taxon>
        <taxon>Bacillati</taxon>
        <taxon>Actinomycetota</taxon>
        <taxon>Actinomycetes</taxon>
        <taxon>Streptosporangiales</taxon>
        <taxon>Streptosporangiaceae</taxon>
        <taxon>Streptosporangium</taxon>
    </lineage>
</organism>
<keyword evidence="6 8" id="KW-0472">Membrane</keyword>
<dbReference type="Pfam" id="PF20154">
    <property type="entry name" value="LNT_N"/>
    <property type="match status" value="1"/>
</dbReference>
<feature type="transmembrane region" description="Helical" evidence="8">
    <location>
        <begin position="108"/>
        <end position="131"/>
    </location>
</feature>
<evidence type="ECO:0000256" key="6">
    <source>
        <dbReference type="ARBA" id="ARBA00023136"/>
    </source>
</evidence>
<feature type="transmembrane region" description="Helical" evidence="8">
    <location>
        <begin position="213"/>
        <end position="230"/>
    </location>
</feature>
<comment type="similarity">
    <text evidence="8">Belongs to the CN hydrolase family. Apolipoprotein N-acyltransferase subfamily.</text>
</comment>